<feature type="compositionally biased region" description="Low complexity" evidence="2">
    <location>
        <begin position="307"/>
        <end position="352"/>
    </location>
</feature>
<dbReference type="InterPro" id="IPR011993">
    <property type="entry name" value="PH-like_dom_sf"/>
</dbReference>
<feature type="region of interest" description="Disordered" evidence="2">
    <location>
        <begin position="1742"/>
        <end position="1770"/>
    </location>
</feature>
<feature type="compositionally biased region" description="Basic and acidic residues" evidence="2">
    <location>
        <begin position="952"/>
        <end position="976"/>
    </location>
</feature>
<feature type="region of interest" description="Disordered" evidence="2">
    <location>
        <begin position="24"/>
        <end position="46"/>
    </location>
</feature>
<proteinExistence type="predicted"/>
<protein>
    <recommendedName>
        <fullName evidence="3">PH domain-containing protein</fullName>
    </recommendedName>
</protein>
<evidence type="ECO:0000313" key="5">
    <source>
        <dbReference type="Proteomes" id="UP001168990"/>
    </source>
</evidence>
<feature type="compositionally biased region" description="Low complexity" evidence="2">
    <location>
        <begin position="1891"/>
        <end position="1912"/>
    </location>
</feature>
<dbReference type="PROSITE" id="PS50003">
    <property type="entry name" value="PH_DOMAIN"/>
    <property type="match status" value="1"/>
</dbReference>
<feature type="region of interest" description="Disordered" evidence="2">
    <location>
        <begin position="1043"/>
        <end position="1067"/>
    </location>
</feature>
<reference evidence="4" key="2">
    <citation type="submission" date="2023-03" db="EMBL/GenBank/DDBJ databases">
        <authorList>
            <person name="Inwood S.N."/>
            <person name="Skelly J.G."/>
            <person name="Guhlin J."/>
            <person name="Harrop T.W.R."/>
            <person name="Goldson S.G."/>
            <person name="Dearden P.K."/>
        </authorList>
    </citation>
    <scope>NUCLEOTIDE SEQUENCE</scope>
    <source>
        <strain evidence="4">Irish</strain>
        <tissue evidence="4">Whole body</tissue>
    </source>
</reference>
<feature type="compositionally biased region" description="Polar residues" evidence="2">
    <location>
        <begin position="646"/>
        <end position="660"/>
    </location>
</feature>
<feature type="compositionally biased region" description="Low complexity" evidence="2">
    <location>
        <begin position="422"/>
        <end position="436"/>
    </location>
</feature>
<feature type="region of interest" description="Disordered" evidence="2">
    <location>
        <begin position="1821"/>
        <end position="1850"/>
    </location>
</feature>
<dbReference type="Pfam" id="PF00169">
    <property type="entry name" value="PH"/>
    <property type="match status" value="1"/>
</dbReference>
<feature type="compositionally biased region" description="Polar residues" evidence="2">
    <location>
        <begin position="24"/>
        <end position="36"/>
    </location>
</feature>
<feature type="compositionally biased region" description="Polar residues" evidence="2">
    <location>
        <begin position="1868"/>
        <end position="1890"/>
    </location>
</feature>
<dbReference type="Proteomes" id="UP001168990">
    <property type="component" value="Unassembled WGS sequence"/>
</dbReference>
<feature type="compositionally biased region" description="Basic and acidic residues" evidence="2">
    <location>
        <begin position="865"/>
        <end position="877"/>
    </location>
</feature>
<dbReference type="CDD" id="cd13248">
    <property type="entry name" value="PH_PEPP1_2_3"/>
    <property type="match status" value="1"/>
</dbReference>
<evidence type="ECO:0000259" key="3">
    <source>
        <dbReference type="PROSITE" id="PS50003"/>
    </source>
</evidence>
<comment type="caution">
    <text evidence="4">The sequence shown here is derived from an EMBL/GenBank/DDBJ whole genome shotgun (WGS) entry which is preliminary data.</text>
</comment>
<keyword evidence="5" id="KW-1185">Reference proteome</keyword>
<dbReference type="SUPFAM" id="SSF50729">
    <property type="entry name" value="PH domain-like"/>
    <property type="match status" value="1"/>
</dbReference>
<feature type="region of interest" description="Disordered" evidence="2">
    <location>
        <begin position="1084"/>
        <end position="1187"/>
    </location>
</feature>
<name>A0AA39KL27_9HYME</name>
<feature type="domain" description="PH" evidence="3">
    <location>
        <begin position="137"/>
        <end position="236"/>
    </location>
</feature>
<feature type="region of interest" description="Disordered" evidence="2">
    <location>
        <begin position="265"/>
        <end position="386"/>
    </location>
</feature>
<evidence type="ECO:0000256" key="2">
    <source>
        <dbReference type="SAM" id="MobiDB-lite"/>
    </source>
</evidence>
<dbReference type="PANTHER" id="PTHR12752">
    <property type="entry name" value="PHOSPHOINOSITOL 3-PHOSPHATE-BINDING PROTEIN"/>
    <property type="match status" value="1"/>
</dbReference>
<feature type="region of interest" description="Disordered" evidence="2">
    <location>
        <begin position="793"/>
        <end position="890"/>
    </location>
</feature>
<feature type="compositionally biased region" description="Low complexity" evidence="2">
    <location>
        <begin position="274"/>
        <end position="287"/>
    </location>
</feature>
<feature type="compositionally biased region" description="Polar residues" evidence="2">
    <location>
        <begin position="1939"/>
        <end position="1966"/>
    </location>
</feature>
<feature type="compositionally biased region" description="Low complexity" evidence="2">
    <location>
        <begin position="1546"/>
        <end position="1556"/>
    </location>
</feature>
<feature type="compositionally biased region" description="Low complexity" evidence="2">
    <location>
        <begin position="707"/>
        <end position="718"/>
    </location>
</feature>
<dbReference type="PANTHER" id="PTHR12752:SF9">
    <property type="entry name" value="KRAMER, ISOFORM I"/>
    <property type="match status" value="1"/>
</dbReference>
<feature type="region of interest" description="Disordered" evidence="2">
    <location>
        <begin position="415"/>
        <end position="488"/>
    </location>
</feature>
<feature type="compositionally biased region" description="Polar residues" evidence="2">
    <location>
        <begin position="1915"/>
        <end position="1932"/>
    </location>
</feature>
<feature type="compositionally biased region" description="Polar residues" evidence="2">
    <location>
        <begin position="979"/>
        <end position="988"/>
    </location>
</feature>
<organism evidence="4 5">
    <name type="scientific">Microctonus aethiopoides</name>
    <dbReference type="NCBI Taxonomy" id="144406"/>
    <lineage>
        <taxon>Eukaryota</taxon>
        <taxon>Metazoa</taxon>
        <taxon>Ecdysozoa</taxon>
        <taxon>Arthropoda</taxon>
        <taxon>Hexapoda</taxon>
        <taxon>Insecta</taxon>
        <taxon>Pterygota</taxon>
        <taxon>Neoptera</taxon>
        <taxon>Endopterygota</taxon>
        <taxon>Hymenoptera</taxon>
        <taxon>Apocrita</taxon>
        <taxon>Ichneumonoidea</taxon>
        <taxon>Braconidae</taxon>
        <taxon>Euphorinae</taxon>
        <taxon>Microctonus</taxon>
    </lineage>
</organism>
<feature type="region of interest" description="Disordered" evidence="2">
    <location>
        <begin position="950"/>
        <end position="1009"/>
    </location>
</feature>
<dbReference type="InterPro" id="IPR001849">
    <property type="entry name" value="PH_domain"/>
</dbReference>
<evidence type="ECO:0000256" key="1">
    <source>
        <dbReference type="SAM" id="Coils"/>
    </source>
</evidence>
<feature type="compositionally biased region" description="Polar residues" evidence="2">
    <location>
        <begin position="1145"/>
        <end position="1169"/>
    </location>
</feature>
<feature type="coiled-coil region" evidence="1">
    <location>
        <begin position="1357"/>
        <end position="1384"/>
    </location>
</feature>
<reference evidence="4" key="1">
    <citation type="journal article" date="2023" name="bioRxiv">
        <title>Scaffold-level genome assemblies of two parasitoid biocontrol wasps reveal the parthenogenesis mechanism and an associated novel virus.</title>
        <authorList>
            <person name="Inwood S."/>
            <person name="Skelly J."/>
            <person name="Guhlin J."/>
            <person name="Harrop T."/>
            <person name="Goldson S."/>
            <person name="Dearden P."/>
        </authorList>
    </citation>
    <scope>NUCLEOTIDE SEQUENCE</scope>
    <source>
        <strain evidence="4">Irish</strain>
        <tissue evidence="4">Whole body</tissue>
    </source>
</reference>
<feature type="region of interest" description="Disordered" evidence="2">
    <location>
        <begin position="707"/>
        <end position="780"/>
    </location>
</feature>
<dbReference type="Pfam" id="PF25541">
    <property type="entry name" value="TBCA_PH"/>
    <property type="match status" value="1"/>
</dbReference>
<dbReference type="InterPro" id="IPR040392">
    <property type="entry name" value="PKHA4-7_PH"/>
</dbReference>
<feature type="compositionally biased region" description="Basic and acidic residues" evidence="2">
    <location>
        <begin position="1998"/>
        <end position="2015"/>
    </location>
</feature>
<feature type="region of interest" description="Disordered" evidence="2">
    <location>
        <begin position="1998"/>
        <end position="2025"/>
    </location>
</feature>
<keyword evidence="1" id="KW-0175">Coiled coil</keyword>
<dbReference type="InterPro" id="IPR057971">
    <property type="entry name" value="PKHA4-7_TBCA"/>
</dbReference>
<feature type="region of interest" description="Disordered" evidence="2">
    <location>
        <begin position="63"/>
        <end position="102"/>
    </location>
</feature>
<feature type="region of interest" description="Disordered" evidence="2">
    <location>
        <begin position="1499"/>
        <end position="1593"/>
    </location>
</feature>
<dbReference type="FunFam" id="2.30.29.30:FF:000286">
    <property type="entry name" value="PH-protein kinase domain containing protein"/>
    <property type="match status" value="1"/>
</dbReference>
<feature type="compositionally biased region" description="Low complexity" evidence="2">
    <location>
        <begin position="377"/>
        <end position="386"/>
    </location>
</feature>
<feature type="compositionally biased region" description="Low complexity" evidence="2">
    <location>
        <begin position="1829"/>
        <end position="1838"/>
    </location>
</feature>
<feature type="compositionally biased region" description="Low complexity" evidence="2">
    <location>
        <begin position="1086"/>
        <end position="1099"/>
    </location>
</feature>
<feature type="region of interest" description="Disordered" evidence="2">
    <location>
        <begin position="1863"/>
        <end position="1966"/>
    </location>
</feature>
<feature type="compositionally biased region" description="Low complexity" evidence="2">
    <location>
        <begin position="1170"/>
        <end position="1187"/>
    </location>
</feature>
<feature type="compositionally biased region" description="Polar residues" evidence="2">
    <location>
        <begin position="764"/>
        <end position="780"/>
    </location>
</feature>
<feature type="compositionally biased region" description="Basic and acidic residues" evidence="2">
    <location>
        <begin position="1115"/>
        <end position="1133"/>
    </location>
</feature>
<dbReference type="EMBL" id="JAQQBS010001422">
    <property type="protein sequence ID" value="KAK0165296.1"/>
    <property type="molecule type" value="Genomic_DNA"/>
</dbReference>
<sequence length="2184" mass="245056">MTKWCSCLVGLCCFTSKTYQPLATHQSNGSFKSQRFNGEDSYRTPRNHTRKLSIRYDVVRPAQTTRERLDQPVTTSTPGMEEKKVVQAAPSASPGQNARNKSVLDGTGVVASISGVRRRSGPQGLRSPAAKRPLSAPVALQGWLHKQGSEGLMLWKKRWFVLSEYCLFYYKGPEEEKLLGSILLPSYCVTVCKAEDKINKKFAFKAEHANMRTYHFAADTKEIMNQWVNALTLATLLQDPNPGGGGGGGGGGASGIGEVNQEIAEPADGEHSARPSVSSISSILNQSADDSDSGFHGFQSRDDPTQSNNNSSPNSINTASFPNLSASNSNHLIANNHSSNNNDNSNSNNNNSPEKTLEDGQLQPLMNGWMQPPPQFSQPSTSQQQYGHIIQNSIQTQQHQQQQMHPQHQVLMHQHMTRQQHQHMIQQHQQQQQMQQPSTSNVQTVQPMPRNFGQPVYANAPPKPRRLTDGSIDYSTPSPDPDYRQSPVQPMTNIRMTAKSPVNEYDRGNVIYASRLAQQTVPPLRTDKSGLNYGYSQGQLAAERRTPDTYGRSAKPRISHVNGDYEDVYAGPQLYQRPPGPVGYNKGAAPNPIPIPIYAQHGQINQQQVCPMVISPPNAAIMRQPRVQPPPRPHSADFLEYEATRKPNSQTDSPNSGNLNQHKRPQRPKSSLDVVGPSEVPPNGDGYFYSEERYAAQMRQSAVYIHQTPQHHQQQRNQSLSRATTPSKSVSRVEDLNNSQSGTETSCSSARRSPRDPPVYRQYPMTTQSLQRYTEASTNDAMIRRSLRERSYDPSFHDSLTHGEIGTIPRRTARDYDSNPMTARGNFGSHMSHSYHAGHSSTRRSHDQQFARSASARLPRTRHPNAPDHSDDTEYSERMPGQNPRDGERRIQQREESMKRLLEWKQRMLQSPLTRKPTGATNGNATAQSELSSYYKRQALLDLAAHEASVAEARHSRRRDDSHRPHTRSKSSDGRRSVANVSRYNSYSSDDEASGSGSIIGRDPLPPRALSTSQLAAQNPLTQPPVVVSTLPHARVNGRERQQITTGHPVHQSTPQSSQSRNNLNVLTDNDSSIDRAASINDVQASSTNLNNETSSESSQRLVSPSRNLRVISPIDHRVSSPSDSEKHIRNSSDRNLAASPISIRETNGDSGSLRQMHRTSTIPMQKSVTSELESRSGSTTTGSSSRLVQVSAGELLGRTHEELVLLLIQLRRQSAVICKAMETCHMEIEAQARLADLDAPRRLENLQKLEELKKHLMNLEKQYEKGKPLVNLVDNMVKLGSLYNRNGVNDSVAESRHDLIQTQENTRDHRDRLEFNQRVQEQRLLAEERRDWERLSPDHGQLQAKVQQLYKLDRLLQEESGTLHSLQQDKEILEKALGGLRHKLQGSRSNPVETERYRKQQILLERELSRVRMLLAHNSKKLEETVAENARLEQDLVVLRQKLQASRRYTGNITKDSSGTTAALEAELRRVQQLVGDLQRQRQELSIQVRQLTEKSHSLVQQIKPNDPPSVLPVAQVHHPKKRTQSSWLETDLDSGMTFDHGLASPSSSNSSMSPRIRQNGSPHQQIPLPQYKDPPSHRYSPTQSCQSRQIQSNNQPIYVQPYSRSAGDNAQSHNHITALSPQLRAQIQQHQLKQQLLKDQMQGKASPIQTNIPLYINTDSRRINCNDGTKRIDSSMTMTNGVSLPPPKYIPPPPPPPPSLNEEAFLMNGNYTQHDDNNKIPGSMQNREKQEIKTVRIVKRESERRQRDRGDRSGNIGIPLMNGIQTPGGAKRIGDDEFGSQQFDKPQLDRVIEETPMIHAQSTVQLSELDDIQFQRSMSLPRGFGGQRPQPGVHNGPLPPPPRSDSMNALRNMMARRHRARFENPEGSSDSTLSLYTESPTSSSHIQMSSPNYSTSPPYSPNNQNYVSPYTRPINQSISPQYHPNGNNQYLPIHPGSLSSDRTESLTSPMSPSLASPVPNQQQERLTGSMASINSLKESPQLSPVFQSEAAKQIIKEMSAEKTDSPRRRPIPKEKRRHYTVSSSKPMLDLEDNFSKMEMGRARDDLDMERALRPRINAPDVVRSTLSHKELKYNESTIDQLLGTPNKIVIPERYIPEYTPELSLEEKKLRLKKADAIRKMLSETTVSPRDDDEDIIDVEQTNSLKKKVAAEKRQRDHILQLNQILAKQVMEKSKMVAGNQAH</sequence>
<accession>A0AA39KL27</accession>
<feature type="compositionally biased region" description="Polar residues" evidence="2">
    <location>
        <begin position="1581"/>
        <end position="1593"/>
    </location>
</feature>
<feature type="compositionally biased region" description="Basic and acidic residues" evidence="2">
    <location>
        <begin position="1742"/>
        <end position="1754"/>
    </location>
</feature>
<dbReference type="SMART" id="SM00233">
    <property type="entry name" value="PH"/>
    <property type="match status" value="1"/>
</dbReference>
<feature type="region of interest" description="Disordered" evidence="2">
    <location>
        <begin position="645"/>
        <end position="688"/>
    </location>
</feature>
<dbReference type="Gene3D" id="2.30.29.30">
    <property type="entry name" value="Pleckstrin-homology domain (PH domain)/Phosphotyrosine-binding domain (PTB)"/>
    <property type="match status" value="1"/>
</dbReference>
<gene>
    <name evidence="4" type="ORF">PV328_003823</name>
</gene>
<feature type="compositionally biased region" description="Polar residues" evidence="2">
    <location>
        <begin position="719"/>
        <end position="751"/>
    </location>
</feature>
<evidence type="ECO:0000313" key="4">
    <source>
        <dbReference type="EMBL" id="KAK0165296.1"/>
    </source>
</evidence>
<feature type="compositionally biased region" description="Polar residues" evidence="2">
    <location>
        <begin position="437"/>
        <end position="446"/>
    </location>
</feature>